<keyword evidence="1" id="KW-0493">Microtubule</keyword>
<feature type="coiled-coil region" evidence="2">
    <location>
        <begin position="274"/>
        <end position="318"/>
    </location>
</feature>
<feature type="coiled-coil region" evidence="2">
    <location>
        <begin position="123"/>
        <end position="160"/>
    </location>
</feature>
<dbReference type="GO" id="GO:0051011">
    <property type="term" value="F:microtubule minus-end binding"/>
    <property type="evidence" value="ECO:0007669"/>
    <property type="project" value="TreeGrafter"/>
</dbReference>
<dbReference type="InterPro" id="IPR038209">
    <property type="entry name" value="CKK_dom_sf"/>
</dbReference>
<evidence type="ECO:0000313" key="4">
    <source>
        <dbReference type="Proteomes" id="UP000887565"/>
    </source>
</evidence>
<evidence type="ECO:0000256" key="1">
    <source>
        <dbReference type="PROSITE-ProRule" id="PRU00841"/>
    </source>
</evidence>
<keyword evidence="2" id="KW-0175">Coiled coil</keyword>
<keyword evidence="4" id="KW-1185">Reference proteome</keyword>
<dbReference type="Gene3D" id="3.10.20.360">
    <property type="entry name" value="CKK domain"/>
    <property type="match status" value="1"/>
</dbReference>
<evidence type="ECO:0000256" key="2">
    <source>
        <dbReference type="SAM" id="Coils"/>
    </source>
</evidence>
<dbReference type="InterPro" id="IPR032940">
    <property type="entry name" value="CAMSAP"/>
</dbReference>
<dbReference type="Proteomes" id="UP000887565">
    <property type="component" value="Unplaced"/>
</dbReference>
<feature type="domain" description="CKK" evidence="3">
    <location>
        <begin position="410"/>
        <end position="544"/>
    </location>
</feature>
<dbReference type="PANTHER" id="PTHR21595:SF0">
    <property type="entry name" value="PATRONIN"/>
    <property type="match status" value="1"/>
</dbReference>
<dbReference type="InterPro" id="IPR011033">
    <property type="entry name" value="PRC_barrel-like_sf"/>
</dbReference>
<evidence type="ECO:0000259" key="3">
    <source>
        <dbReference type="PROSITE" id="PS51508"/>
    </source>
</evidence>
<dbReference type="GO" id="GO:0036449">
    <property type="term" value="C:microtubule minus-end"/>
    <property type="evidence" value="ECO:0007669"/>
    <property type="project" value="TreeGrafter"/>
</dbReference>
<protein>
    <submittedName>
        <fullName evidence="5">CKK domain-containing protein</fullName>
    </submittedName>
</protein>
<proteinExistence type="inferred from homology"/>
<dbReference type="GO" id="GO:0007026">
    <property type="term" value="P:negative regulation of microtubule depolymerization"/>
    <property type="evidence" value="ECO:0007669"/>
    <property type="project" value="TreeGrafter"/>
</dbReference>
<name>A0A915I2N9_ROMCU</name>
<evidence type="ECO:0000313" key="5">
    <source>
        <dbReference type="WBParaSite" id="nRc.2.0.1.t08100-RA"/>
    </source>
</evidence>
<dbReference type="AlphaFoldDB" id="A0A915I2N9"/>
<dbReference type="WBParaSite" id="nRc.2.0.1.t08100-RA">
    <property type="protein sequence ID" value="nRc.2.0.1.t08100-RA"/>
    <property type="gene ID" value="nRc.2.0.1.g08100"/>
</dbReference>
<dbReference type="Pfam" id="PF08683">
    <property type="entry name" value="CAMSAP_CKK"/>
    <property type="match status" value="1"/>
</dbReference>
<dbReference type="GO" id="GO:0005516">
    <property type="term" value="F:calmodulin binding"/>
    <property type="evidence" value="ECO:0007669"/>
    <property type="project" value="InterPro"/>
</dbReference>
<comment type="domain">
    <text evidence="1">The CKK domain binds microtubules.</text>
</comment>
<dbReference type="SUPFAM" id="SSF50346">
    <property type="entry name" value="PRC-barrel domain"/>
    <property type="match status" value="1"/>
</dbReference>
<dbReference type="GO" id="GO:0031122">
    <property type="term" value="P:cytoplasmic microtubule organization"/>
    <property type="evidence" value="ECO:0007669"/>
    <property type="project" value="TreeGrafter"/>
</dbReference>
<reference evidence="5" key="1">
    <citation type="submission" date="2022-11" db="UniProtKB">
        <authorList>
            <consortium name="WormBaseParasite"/>
        </authorList>
    </citation>
    <scope>IDENTIFICATION</scope>
</reference>
<comment type="similarity">
    <text evidence="1">Belongs to the CAMSAP1 family.</text>
</comment>
<sequence length="548" mass="62593">MYVLKANFRRNDGSAIRHPTSWAIRMQLKEKRRQIEASKGAEIGDKLQQKQQMSKEAFLKLYGKQTDQTALRTPKRPLSALSLAESETDTVRSSDIDMAATKITAAPNIQSLNGEGNVRNSLILEISESIKDMKQQMLKLAEEQQQIQRQLASSVNLNENLACSTSSASTLNPPLSQMHQEQESSSLGYWVDQAQTMNFLVKENSPIFIPPEPISHKKYAVEVAEPTNRDSFDMMPLKSRLTKERSVSPNNTIGYVIGEERKEEEITKLKDAVVASALKRKAMLEKRFDTIENDSRKKSQEMLRKEEMEKEKKREKELHRFLVCRQKIFEQYLKSKVEKEAHDCGFVRPSSSNTTALTIRPVSQILPINETYTVNKLMTNSVDNIGQSDSRSQISDLYHSSLNDVVNEPTSKLFVKLGQKSNRNLIINALEHCLFPGQVNKDKKLKCLEEFAKSDSKHFLVLFRDQKFQFRAIYSWDQTSINVQKLYGLGPNVCSEQMLQGLFKYDSGAKVFNEIPAKHYSASTDGFTIKEEYWSKKKPLYSKSSTMK</sequence>
<dbReference type="InterPro" id="IPR014797">
    <property type="entry name" value="CKK_CAMSAP"/>
</dbReference>
<accession>A0A915I2N9</accession>
<organism evidence="4 5">
    <name type="scientific">Romanomermis culicivorax</name>
    <name type="common">Nematode worm</name>
    <dbReference type="NCBI Taxonomy" id="13658"/>
    <lineage>
        <taxon>Eukaryota</taxon>
        <taxon>Metazoa</taxon>
        <taxon>Ecdysozoa</taxon>
        <taxon>Nematoda</taxon>
        <taxon>Enoplea</taxon>
        <taxon>Dorylaimia</taxon>
        <taxon>Mermithida</taxon>
        <taxon>Mermithoidea</taxon>
        <taxon>Mermithidae</taxon>
        <taxon>Romanomermis</taxon>
    </lineage>
</organism>
<dbReference type="PROSITE" id="PS51508">
    <property type="entry name" value="CKK"/>
    <property type="match status" value="1"/>
</dbReference>
<dbReference type="PANTHER" id="PTHR21595">
    <property type="entry name" value="PATRONIN"/>
    <property type="match status" value="1"/>
</dbReference>
<dbReference type="SMART" id="SM01051">
    <property type="entry name" value="CAMSAP_CKK"/>
    <property type="match status" value="1"/>
</dbReference>